<evidence type="ECO:0000256" key="11">
    <source>
        <dbReference type="ARBA" id="ARBA00023201"/>
    </source>
</evidence>
<comment type="catalytic activity">
    <reaction evidence="12">
        <text>L-proline(in) + Na(+)(in) = L-proline(out) + Na(+)(out)</text>
        <dbReference type="Rhea" id="RHEA:28967"/>
        <dbReference type="ChEBI" id="CHEBI:29101"/>
        <dbReference type="ChEBI" id="CHEBI:60039"/>
    </reaction>
</comment>
<evidence type="ECO:0000256" key="9">
    <source>
        <dbReference type="ARBA" id="ARBA00023065"/>
    </source>
</evidence>
<feature type="transmembrane region" description="Helical" evidence="14">
    <location>
        <begin position="68"/>
        <end position="92"/>
    </location>
</feature>
<dbReference type="GO" id="GO:0015824">
    <property type="term" value="P:proline transport"/>
    <property type="evidence" value="ECO:0007669"/>
    <property type="project" value="UniProtKB-UniRule"/>
</dbReference>
<evidence type="ECO:0000256" key="4">
    <source>
        <dbReference type="ARBA" id="ARBA00022475"/>
    </source>
</evidence>
<keyword evidence="11 14" id="KW-0739">Sodium transport</keyword>
<feature type="transmembrane region" description="Helical" evidence="14">
    <location>
        <begin position="37"/>
        <end position="62"/>
    </location>
</feature>
<dbReference type="Proteomes" id="UP000326354">
    <property type="component" value="Chromosome"/>
</dbReference>
<dbReference type="AlphaFoldDB" id="A0A5S9IJM7"/>
<dbReference type="InterPro" id="IPR038377">
    <property type="entry name" value="Na/Glc_symporter_sf"/>
</dbReference>
<evidence type="ECO:0000256" key="14">
    <source>
        <dbReference type="RuleBase" id="RU366012"/>
    </source>
</evidence>
<evidence type="ECO:0000256" key="1">
    <source>
        <dbReference type="ARBA" id="ARBA00004651"/>
    </source>
</evidence>
<accession>A0A5S9IJM7</accession>
<dbReference type="InterPro" id="IPR011851">
    <property type="entry name" value="Na/Pro_symporter"/>
</dbReference>
<feature type="transmembrane region" description="Helical" evidence="14">
    <location>
        <begin position="161"/>
        <end position="183"/>
    </location>
</feature>
<dbReference type="InterPro" id="IPR001734">
    <property type="entry name" value="Na/solute_symporter"/>
</dbReference>
<keyword evidence="7 14" id="KW-1133">Transmembrane helix</keyword>
<feature type="transmembrane region" description="Helical" evidence="14">
    <location>
        <begin position="319"/>
        <end position="345"/>
    </location>
</feature>
<feature type="transmembrane region" description="Helical" evidence="14">
    <location>
        <begin position="190"/>
        <end position="213"/>
    </location>
</feature>
<dbReference type="PANTHER" id="PTHR48086:SF3">
    <property type="entry name" value="SODIUM_PROLINE SYMPORTER"/>
    <property type="match status" value="1"/>
</dbReference>
<dbReference type="RefSeq" id="WP_151966983.1">
    <property type="nucleotide sequence ID" value="NZ_AP019860.1"/>
</dbReference>
<dbReference type="CDD" id="cd11475">
    <property type="entry name" value="SLC5sbd_PutP"/>
    <property type="match status" value="1"/>
</dbReference>
<proteinExistence type="inferred from homology"/>
<keyword evidence="16" id="KW-1185">Reference proteome</keyword>
<gene>
    <name evidence="15" type="ORF">UABAM_01093</name>
</gene>
<evidence type="ECO:0000256" key="5">
    <source>
        <dbReference type="ARBA" id="ARBA00022692"/>
    </source>
</evidence>
<sequence length="467" mass="50025">MSRETTIVITLVVYKIILVAIGILTSRKTNDTDDFYLGGRTLGPVVSAISASASSSSAWTLLGVSGAAYAWGISAIWLFPACVGGFILNWYVVAPRLQTLSHETNSLTLTEVIARDTPPKYSIAVVASIIIAFSLLFYISSQFQAAGKTFSATFDISYDKSVVIGGAIIIFYTLMGGFWAVSITDTLQGLLMAAAAIILPIAALVEVGGFSTLVQQLPQVDIDGYMSLTRNMLPSAAVGFVLGLLGIGLGYPGQPHVVNRFMALKDQKALIHARRIAILWAVCVYSGMILLGLCGRVLFDTIPDKEKIFFVATNNLFSPVIAGVMTACILSAIMSTADSQLLVAASSLTHDLRLHREKTSVKQSLTQARVVVFLLSIAAIFLAIFGTKEIFDRVLFAWTAMGAAFGPILIVRLLCGPITPRATLIAMLLGFTLSVVGYSIPATKGTYIDRILPFVLATVIAYRGTKK</sequence>
<evidence type="ECO:0000256" key="7">
    <source>
        <dbReference type="ARBA" id="ARBA00022989"/>
    </source>
</evidence>
<feature type="transmembrane region" description="Helical" evidence="14">
    <location>
        <begin position="396"/>
        <end position="415"/>
    </location>
</feature>
<keyword evidence="4 14" id="KW-1003">Cell membrane</keyword>
<dbReference type="InterPro" id="IPR050277">
    <property type="entry name" value="Sodium:Solute_Symporter"/>
</dbReference>
<evidence type="ECO:0000256" key="8">
    <source>
        <dbReference type="ARBA" id="ARBA00023053"/>
    </source>
</evidence>
<reference evidence="15 16" key="1">
    <citation type="submission" date="2019-08" db="EMBL/GenBank/DDBJ databases">
        <title>Complete genome sequence of Candidatus Uab amorphum.</title>
        <authorList>
            <person name="Shiratori T."/>
            <person name="Suzuki S."/>
            <person name="Kakizawa Y."/>
            <person name="Ishida K."/>
        </authorList>
    </citation>
    <scope>NUCLEOTIDE SEQUENCE [LARGE SCALE GENOMIC DNA]</scope>
    <source>
        <strain evidence="15 16">SRT547</strain>
    </source>
</reference>
<dbReference type="OrthoDB" id="9810181at2"/>
<dbReference type="PANTHER" id="PTHR48086">
    <property type="entry name" value="SODIUM/PROLINE SYMPORTER-RELATED"/>
    <property type="match status" value="1"/>
</dbReference>
<keyword evidence="5 14" id="KW-0812">Transmembrane</keyword>
<dbReference type="Gene3D" id="1.20.1730.10">
    <property type="entry name" value="Sodium/glucose cotransporter"/>
    <property type="match status" value="1"/>
</dbReference>
<comment type="similarity">
    <text evidence="2 13">Belongs to the sodium:solute symporter (SSF) (TC 2.A.21) family.</text>
</comment>
<keyword evidence="3 14" id="KW-0813">Transport</keyword>
<dbReference type="EMBL" id="AP019860">
    <property type="protein sequence ID" value="BBM82750.1"/>
    <property type="molecule type" value="Genomic_DNA"/>
</dbReference>
<dbReference type="GO" id="GO:0005298">
    <property type="term" value="F:proline:sodium symporter activity"/>
    <property type="evidence" value="ECO:0007669"/>
    <property type="project" value="UniProtKB-UniRule"/>
</dbReference>
<feature type="transmembrane region" description="Helical" evidence="14">
    <location>
        <begin position="277"/>
        <end position="299"/>
    </location>
</feature>
<organism evidence="15 16">
    <name type="scientific">Uabimicrobium amorphum</name>
    <dbReference type="NCBI Taxonomy" id="2596890"/>
    <lineage>
        <taxon>Bacteria</taxon>
        <taxon>Pseudomonadati</taxon>
        <taxon>Planctomycetota</taxon>
        <taxon>Candidatus Uabimicrobiia</taxon>
        <taxon>Candidatus Uabimicrobiales</taxon>
        <taxon>Candidatus Uabimicrobiaceae</taxon>
        <taxon>Candidatus Uabimicrobium</taxon>
    </lineage>
</organism>
<comment type="function">
    <text evidence="14">Catalyzes the sodium-dependent uptake of extracellular L-proline.</text>
</comment>
<feature type="transmembrane region" description="Helical" evidence="14">
    <location>
        <begin position="6"/>
        <end position="25"/>
    </location>
</feature>
<dbReference type="GO" id="GO:0005886">
    <property type="term" value="C:plasma membrane"/>
    <property type="evidence" value="ECO:0007669"/>
    <property type="project" value="UniProtKB-SubCell"/>
</dbReference>
<name>A0A5S9IJM7_UABAM</name>
<evidence type="ECO:0000256" key="12">
    <source>
        <dbReference type="ARBA" id="ARBA00033708"/>
    </source>
</evidence>
<dbReference type="NCBIfam" id="TIGR00813">
    <property type="entry name" value="sss"/>
    <property type="match status" value="1"/>
</dbReference>
<evidence type="ECO:0000256" key="10">
    <source>
        <dbReference type="ARBA" id="ARBA00023136"/>
    </source>
</evidence>
<feature type="transmembrane region" description="Helical" evidence="14">
    <location>
        <begin position="366"/>
        <end position="384"/>
    </location>
</feature>
<dbReference type="Pfam" id="PF00474">
    <property type="entry name" value="SSF"/>
    <property type="match status" value="1"/>
</dbReference>
<keyword evidence="14" id="KW-0029">Amino-acid transport</keyword>
<feature type="transmembrane region" description="Helical" evidence="14">
    <location>
        <begin position="121"/>
        <end position="141"/>
    </location>
</feature>
<evidence type="ECO:0000256" key="13">
    <source>
        <dbReference type="RuleBase" id="RU362091"/>
    </source>
</evidence>
<comment type="subcellular location">
    <subcellularLocation>
        <location evidence="1 14">Cell membrane</location>
        <topology evidence="1 14">Multi-pass membrane protein</topology>
    </subcellularLocation>
</comment>
<keyword evidence="9 14" id="KW-0406">Ion transport</keyword>
<dbReference type="PROSITE" id="PS50283">
    <property type="entry name" value="NA_SOLUT_SYMP_3"/>
    <property type="match status" value="1"/>
</dbReference>
<keyword evidence="8 14" id="KW-0915">Sodium</keyword>
<feature type="transmembrane region" description="Helical" evidence="14">
    <location>
        <begin position="233"/>
        <end position="252"/>
    </location>
</feature>
<feature type="transmembrane region" description="Helical" evidence="14">
    <location>
        <begin position="422"/>
        <end position="441"/>
    </location>
</feature>
<evidence type="ECO:0000256" key="2">
    <source>
        <dbReference type="ARBA" id="ARBA00006434"/>
    </source>
</evidence>
<dbReference type="KEGG" id="uam:UABAM_01093"/>
<evidence type="ECO:0000313" key="15">
    <source>
        <dbReference type="EMBL" id="BBM82750.1"/>
    </source>
</evidence>
<evidence type="ECO:0000256" key="3">
    <source>
        <dbReference type="ARBA" id="ARBA00022448"/>
    </source>
</evidence>
<evidence type="ECO:0000256" key="6">
    <source>
        <dbReference type="ARBA" id="ARBA00022847"/>
    </source>
</evidence>
<dbReference type="GO" id="GO:0031402">
    <property type="term" value="F:sodium ion binding"/>
    <property type="evidence" value="ECO:0007669"/>
    <property type="project" value="UniProtKB-UniRule"/>
</dbReference>
<keyword evidence="10 14" id="KW-0472">Membrane</keyword>
<evidence type="ECO:0000313" key="16">
    <source>
        <dbReference type="Proteomes" id="UP000326354"/>
    </source>
</evidence>
<protein>
    <recommendedName>
        <fullName evidence="14">Sodium/proline symporter</fullName>
    </recommendedName>
    <alternativeName>
        <fullName evidence="14">Proline permease</fullName>
    </alternativeName>
</protein>
<keyword evidence="6 14" id="KW-0769">Symport</keyword>